<dbReference type="Proteomes" id="UP000078397">
    <property type="component" value="Unassembled WGS sequence"/>
</dbReference>
<comment type="caution">
    <text evidence="2">The sequence shown here is derived from an EMBL/GenBank/DDBJ whole genome shotgun (WGS) entry which is preliminary data.</text>
</comment>
<name>A0A179FCQ3_METCM</name>
<evidence type="ECO:0000313" key="3">
    <source>
        <dbReference type="Proteomes" id="UP000078397"/>
    </source>
</evidence>
<keyword evidence="3" id="KW-1185">Reference proteome</keyword>
<dbReference type="AlphaFoldDB" id="A0A179FCQ3"/>
<dbReference type="GeneID" id="28851778"/>
<proteinExistence type="predicted"/>
<reference evidence="2 3" key="1">
    <citation type="journal article" date="2016" name="PLoS Pathog.">
        <title>Biosynthesis of antibiotic leucinostatins in bio-control fungus Purpureocillium lilacinum and their inhibition on phytophthora revealed by genome mining.</title>
        <authorList>
            <person name="Wang G."/>
            <person name="Liu Z."/>
            <person name="Lin R."/>
            <person name="Li E."/>
            <person name="Mao Z."/>
            <person name="Ling J."/>
            <person name="Yang Y."/>
            <person name="Yin W.B."/>
            <person name="Xie B."/>
        </authorList>
    </citation>
    <scope>NUCLEOTIDE SEQUENCE [LARGE SCALE GENOMIC DNA]</scope>
    <source>
        <strain evidence="2">170</strain>
    </source>
</reference>
<gene>
    <name evidence="2" type="ORF">VFPPC_09209</name>
</gene>
<sequence>MSKEDSAIQQPRSKRRESGILCGYDRAVLRKLVDGTVLASLHSASCASRGPVDGPKKKGTTMPSQKCDKVSNGLSNQSLRNEVPAERPSSVLRPFPPIHSNVAGKKPHTAP</sequence>
<dbReference type="EMBL" id="LSBJ02000006">
    <property type="protein sequence ID" value="OAQ63355.2"/>
    <property type="molecule type" value="Genomic_DNA"/>
</dbReference>
<evidence type="ECO:0000313" key="2">
    <source>
        <dbReference type="EMBL" id="OAQ63355.2"/>
    </source>
</evidence>
<feature type="region of interest" description="Disordered" evidence="1">
    <location>
        <begin position="1"/>
        <end position="20"/>
    </location>
</feature>
<evidence type="ECO:0000256" key="1">
    <source>
        <dbReference type="SAM" id="MobiDB-lite"/>
    </source>
</evidence>
<protein>
    <submittedName>
        <fullName evidence="2">Uncharacterized protein</fullName>
    </submittedName>
</protein>
<organism evidence="2 3">
    <name type="scientific">Pochonia chlamydosporia 170</name>
    <dbReference type="NCBI Taxonomy" id="1380566"/>
    <lineage>
        <taxon>Eukaryota</taxon>
        <taxon>Fungi</taxon>
        <taxon>Dikarya</taxon>
        <taxon>Ascomycota</taxon>
        <taxon>Pezizomycotina</taxon>
        <taxon>Sordariomycetes</taxon>
        <taxon>Hypocreomycetidae</taxon>
        <taxon>Hypocreales</taxon>
        <taxon>Clavicipitaceae</taxon>
        <taxon>Pochonia</taxon>
    </lineage>
</organism>
<dbReference type="KEGG" id="pchm:VFPPC_09209"/>
<accession>A0A179FCQ3</accession>
<dbReference type="RefSeq" id="XP_018140935.2">
    <property type="nucleotide sequence ID" value="XM_018287784.2"/>
</dbReference>
<feature type="region of interest" description="Disordered" evidence="1">
    <location>
        <begin position="43"/>
        <end position="111"/>
    </location>
</feature>